<dbReference type="AlphaFoldDB" id="A0ABD2J398"/>
<name>A0ABD2J398_HETSC</name>
<comment type="caution">
    <text evidence="2">The sequence shown here is derived from an EMBL/GenBank/DDBJ whole genome shotgun (WGS) entry which is preliminary data.</text>
</comment>
<evidence type="ECO:0000313" key="2">
    <source>
        <dbReference type="EMBL" id="KAL3080118.1"/>
    </source>
</evidence>
<dbReference type="Proteomes" id="UP001620645">
    <property type="component" value="Unassembled WGS sequence"/>
</dbReference>
<organism evidence="2 3">
    <name type="scientific">Heterodera schachtii</name>
    <name type="common">Sugarbeet cyst nematode worm</name>
    <name type="synonym">Tylenchus schachtii</name>
    <dbReference type="NCBI Taxonomy" id="97005"/>
    <lineage>
        <taxon>Eukaryota</taxon>
        <taxon>Metazoa</taxon>
        <taxon>Ecdysozoa</taxon>
        <taxon>Nematoda</taxon>
        <taxon>Chromadorea</taxon>
        <taxon>Rhabditida</taxon>
        <taxon>Tylenchina</taxon>
        <taxon>Tylenchomorpha</taxon>
        <taxon>Tylenchoidea</taxon>
        <taxon>Heteroderidae</taxon>
        <taxon>Heteroderinae</taxon>
        <taxon>Heterodera</taxon>
    </lineage>
</organism>
<feature type="region of interest" description="Disordered" evidence="1">
    <location>
        <begin position="125"/>
        <end position="152"/>
    </location>
</feature>
<accession>A0ABD2J398</accession>
<reference evidence="2 3" key="1">
    <citation type="submission" date="2024-10" db="EMBL/GenBank/DDBJ databases">
        <authorList>
            <person name="Kim D."/>
        </authorList>
    </citation>
    <scope>NUCLEOTIDE SEQUENCE [LARGE SCALE GENOMIC DNA]</scope>
    <source>
        <strain evidence="2">Taebaek</strain>
    </source>
</reference>
<evidence type="ECO:0000256" key="1">
    <source>
        <dbReference type="SAM" id="MobiDB-lite"/>
    </source>
</evidence>
<keyword evidence="3" id="KW-1185">Reference proteome</keyword>
<dbReference type="EMBL" id="JBICCN010000297">
    <property type="protein sequence ID" value="KAL3080118.1"/>
    <property type="molecule type" value="Genomic_DNA"/>
</dbReference>
<protein>
    <submittedName>
        <fullName evidence="2">Uncharacterized protein</fullName>
    </submittedName>
</protein>
<sequence length="152" mass="17332">MEKANLLISNLIWTKNERRIPLIQLQILLLKLIGGIVSTDQQREVNGTTEGEAAEEAKDMALALSMSRRQFWHQMTDEWNCKNGKLQKPKEEMFSKGSYHNFGEFCESWKTKAISVSLFVKSWQCKKGGKSGDGTTDETPTKNDGNGKRTFW</sequence>
<evidence type="ECO:0000313" key="3">
    <source>
        <dbReference type="Proteomes" id="UP001620645"/>
    </source>
</evidence>
<proteinExistence type="predicted"/>
<feature type="compositionally biased region" description="Basic and acidic residues" evidence="1">
    <location>
        <begin position="139"/>
        <end position="152"/>
    </location>
</feature>
<gene>
    <name evidence="2" type="ORF">niasHS_013790</name>
</gene>